<dbReference type="AlphaFoldDB" id="A0A131YEQ0"/>
<organism evidence="2">
    <name type="scientific">Rhipicephalus appendiculatus</name>
    <name type="common">Brown ear tick</name>
    <dbReference type="NCBI Taxonomy" id="34631"/>
    <lineage>
        <taxon>Eukaryota</taxon>
        <taxon>Metazoa</taxon>
        <taxon>Ecdysozoa</taxon>
        <taxon>Arthropoda</taxon>
        <taxon>Chelicerata</taxon>
        <taxon>Arachnida</taxon>
        <taxon>Acari</taxon>
        <taxon>Parasitiformes</taxon>
        <taxon>Ixodida</taxon>
        <taxon>Ixodoidea</taxon>
        <taxon>Ixodidae</taxon>
        <taxon>Rhipicephalinae</taxon>
        <taxon>Rhipicephalus</taxon>
        <taxon>Rhipicephalus</taxon>
    </lineage>
</organism>
<keyword evidence="1" id="KW-0732">Signal</keyword>
<feature type="signal peptide" evidence="1">
    <location>
        <begin position="1"/>
        <end position="21"/>
    </location>
</feature>
<accession>A0A131YEQ0</accession>
<dbReference type="EMBL" id="GEDV01010818">
    <property type="protein sequence ID" value="JAP77739.1"/>
    <property type="molecule type" value="Transcribed_RNA"/>
</dbReference>
<reference evidence="2" key="1">
    <citation type="journal article" date="2016" name="Ticks Tick Borne Dis.">
        <title>De novo assembly and annotation of the salivary gland transcriptome of Rhipicephalus appendiculatus male and female ticks during blood feeding.</title>
        <authorList>
            <person name="de Castro M.H."/>
            <person name="de Klerk D."/>
            <person name="Pienaar R."/>
            <person name="Latif A.A."/>
            <person name="Rees D.J."/>
            <person name="Mans B.J."/>
        </authorList>
    </citation>
    <scope>NUCLEOTIDE SEQUENCE</scope>
    <source>
        <tissue evidence="2">Salivary glands</tissue>
    </source>
</reference>
<protein>
    <submittedName>
        <fullName evidence="2">Reprolysin</fullName>
    </submittedName>
</protein>
<proteinExistence type="predicted"/>
<name>A0A131YEQ0_RHIAP</name>
<sequence>MKLKSSLIFAYFAFVNSCCHGANRLGYRAVVYPKLFEGRDENTKVLKINEEITLDLRPTSILREDFFVRKYRDGVPEYKYV</sequence>
<evidence type="ECO:0000256" key="1">
    <source>
        <dbReference type="SAM" id="SignalP"/>
    </source>
</evidence>
<evidence type="ECO:0000313" key="2">
    <source>
        <dbReference type="EMBL" id="JAP77739.1"/>
    </source>
</evidence>
<feature type="chain" id="PRO_5007284934" evidence="1">
    <location>
        <begin position="22"/>
        <end position="81"/>
    </location>
</feature>